<dbReference type="WBParaSite" id="scaffold3988_cov165.g7410">
    <property type="protein sequence ID" value="scaffold3988_cov165.g7410"/>
    <property type="gene ID" value="scaffold3988_cov165.g7410"/>
</dbReference>
<keyword evidence="2" id="KW-0732">Signal</keyword>
<accession>A0A915MG86</accession>
<evidence type="ECO:0000313" key="3">
    <source>
        <dbReference type="Proteomes" id="UP000887561"/>
    </source>
</evidence>
<feature type="signal peptide" evidence="2">
    <location>
        <begin position="1"/>
        <end position="25"/>
    </location>
</feature>
<proteinExistence type="predicted"/>
<sequence>MLLKIRPKLVIILILILFLAVKCKGSSGDWGYGDFGYSHLTEEPPFAGGSTSEIVAEDEGVHGETNAIAQRYADDRDDLNVSDAVYRICKDVKRYFQKKEKAANKLCEEFIKSWEEFLLITRLGNAFTTNKEKGVEETINALREHREKGSSEVHYEGTVFAAETAATSSGYMPMTEYHEKKKGWGIGAIVKAKQSLKKWAKKIKAGKSSGSGEKGKTLRLGGK</sequence>
<dbReference type="AlphaFoldDB" id="A0A915MG86"/>
<evidence type="ECO:0000313" key="4">
    <source>
        <dbReference type="WBParaSite" id="scaffold3988_cov165.g7410"/>
    </source>
</evidence>
<dbReference type="Proteomes" id="UP000887561">
    <property type="component" value="Unplaced"/>
</dbReference>
<feature type="region of interest" description="Disordered" evidence="1">
    <location>
        <begin position="203"/>
        <end position="223"/>
    </location>
</feature>
<evidence type="ECO:0000256" key="2">
    <source>
        <dbReference type="SAM" id="SignalP"/>
    </source>
</evidence>
<feature type="chain" id="PRO_5038008455" evidence="2">
    <location>
        <begin position="26"/>
        <end position="223"/>
    </location>
</feature>
<evidence type="ECO:0000256" key="1">
    <source>
        <dbReference type="SAM" id="MobiDB-lite"/>
    </source>
</evidence>
<reference evidence="4" key="1">
    <citation type="submission" date="2022-11" db="UniProtKB">
        <authorList>
            <consortium name="WormBaseParasite"/>
        </authorList>
    </citation>
    <scope>IDENTIFICATION</scope>
</reference>
<name>A0A915MG86_MELJA</name>
<organism evidence="3 4">
    <name type="scientific">Meloidogyne javanica</name>
    <name type="common">Root-knot nematode worm</name>
    <dbReference type="NCBI Taxonomy" id="6303"/>
    <lineage>
        <taxon>Eukaryota</taxon>
        <taxon>Metazoa</taxon>
        <taxon>Ecdysozoa</taxon>
        <taxon>Nematoda</taxon>
        <taxon>Chromadorea</taxon>
        <taxon>Rhabditida</taxon>
        <taxon>Tylenchina</taxon>
        <taxon>Tylenchomorpha</taxon>
        <taxon>Tylenchoidea</taxon>
        <taxon>Meloidogynidae</taxon>
        <taxon>Meloidogyninae</taxon>
        <taxon>Meloidogyne</taxon>
        <taxon>Meloidogyne incognita group</taxon>
    </lineage>
</organism>
<protein>
    <submittedName>
        <fullName evidence="4">Uncharacterized protein</fullName>
    </submittedName>
</protein>
<keyword evidence="3" id="KW-1185">Reference proteome</keyword>